<feature type="transmembrane region" description="Helical" evidence="6">
    <location>
        <begin position="20"/>
        <end position="42"/>
    </location>
</feature>
<dbReference type="Gene3D" id="1.10.287.950">
    <property type="entry name" value="Methyl-accepting chemotaxis protein"/>
    <property type="match status" value="1"/>
</dbReference>
<dbReference type="Proteomes" id="UP000674938">
    <property type="component" value="Unassembled WGS sequence"/>
</dbReference>
<dbReference type="PANTHER" id="PTHR43077:SF10">
    <property type="entry name" value="TRANSPORT PERMEASE PROTEIN"/>
    <property type="match status" value="1"/>
</dbReference>
<evidence type="ECO:0000256" key="1">
    <source>
        <dbReference type="ARBA" id="ARBA00004141"/>
    </source>
</evidence>
<dbReference type="SUPFAM" id="SSF58104">
    <property type="entry name" value="Methyl-accepting chemotaxis protein (MCP) signaling domain"/>
    <property type="match status" value="1"/>
</dbReference>
<feature type="coiled-coil region" evidence="5">
    <location>
        <begin position="205"/>
        <end position="239"/>
    </location>
</feature>
<comment type="subcellular location">
    <subcellularLocation>
        <location evidence="1">Membrane</location>
        <topology evidence="1">Multi-pass membrane protein</topology>
    </subcellularLocation>
</comment>
<evidence type="ECO:0000313" key="8">
    <source>
        <dbReference type="EMBL" id="MBP1041409.1"/>
    </source>
</evidence>
<evidence type="ECO:0000256" key="2">
    <source>
        <dbReference type="ARBA" id="ARBA00022692"/>
    </source>
</evidence>
<feature type="domain" description="ABC-2 type transporter transmembrane" evidence="7">
    <location>
        <begin position="29"/>
        <end position="174"/>
    </location>
</feature>
<evidence type="ECO:0000313" key="9">
    <source>
        <dbReference type="Proteomes" id="UP000674938"/>
    </source>
</evidence>
<keyword evidence="3 6" id="KW-1133">Transmembrane helix</keyword>
<dbReference type="InterPro" id="IPR013525">
    <property type="entry name" value="ABC2_TM"/>
</dbReference>
<reference evidence="8" key="1">
    <citation type="submission" date="2020-12" db="EMBL/GenBank/DDBJ databases">
        <title>Vagococcus allomyrinae sp. nov. and Enterococcus lavae sp. nov., isolated from the larvae of Allomyrina dichotoma.</title>
        <authorList>
            <person name="Lee S.D."/>
        </authorList>
    </citation>
    <scope>NUCLEOTIDE SEQUENCE</scope>
    <source>
        <strain evidence="8">BWB3-3</strain>
    </source>
</reference>
<dbReference type="GO" id="GO:0140359">
    <property type="term" value="F:ABC-type transporter activity"/>
    <property type="evidence" value="ECO:0007669"/>
    <property type="project" value="InterPro"/>
</dbReference>
<evidence type="ECO:0000256" key="5">
    <source>
        <dbReference type="SAM" id="Coils"/>
    </source>
</evidence>
<organism evidence="8 9">
    <name type="scientific">Vagococcus allomyrinae</name>
    <dbReference type="NCBI Taxonomy" id="2794353"/>
    <lineage>
        <taxon>Bacteria</taxon>
        <taxon>Bacillati</taxon>
        <taxon>Bacillota</taxon>
        <taxon>Bacilli</taxon>
        <taxon>Lactobacillales</taxon>
        <taxon>Enterococcaceae</taxon>
        <taxon>Vagococcus</taxon>
    </lineage>
</organism>
<feature type="transmembrane region" description="Helical" evidence="6">
    <location>
        <begin position="708"/>
        <end position="729"/>
    </location>
</feature>
<dbReference type="Pfam" id="PF12698">
    <property type="entry name" value="ABC2_membrane_3"/>
    <property type="match status" value="2"/>
</dbReference>
<keyword evidence="9" id="KW-1185">Reference proteome</keyword>
<dbReference type="InterPro" id="IPR017501">
    <property type="entry name" value="Phage_infect_YhgE_C"/>
</dbReference>
<feature type="transmembrane region" description="Helical" evidence="6">
    <location>
        <begin position="750"/>
        <end position="770"/>
    </location>
</feature>
<keyword evidence="4 6" id="KW-0472">Membrane</keyword>
<feature type="domain" description="ABC-2 type transporter transmembrane" evidence="7">
    <location>
        <begin position="513"/>
        <end position="883"/>
    </location>
</feature>
<feature type="transmembrane region" description="Helical" evidence="6">
    <location>
        <begin position="782"/>
        <end position="803"/>
    </location>
</feature>
<evidence type="ECO:0000259" key="7">
    <source>
        <dbReference type="Pfam" id="PF12698"/>
    </source>
</evidence>
<proteinExistence type="predicted"/>
<dbReference type="PANTHER" id="PTHR43077">
    <property type="entry name" value="TRANSPORT PERMEASE YVFS-RELATED"/>
    <property type="match status" value="1"/>
</dbReference>
<dbReference type="AlphaFoldDB" id="A0A940PAG4"/>
<dbReference type="NCBIfam" id="TIGR03062">
    <property type="entry name" value="pip_yhgE_Cterm"/>
    <property type="match status" value="1"/>
</dbReference>
<keyword evidence="2 6" id="KW-0812">Transmembrane</keyword>
<dbReference type="InterPro" id="IPR017500">
    <property type="entry name" value="Phage_infect_YhgE_N"/>
</dbReference>
<accession>A0A940PAG4</accession>
<protein>
    <submittedName>
        <fullName evidence="8">YhgE/Pip domain-containing protein</fullName>
    </submittedName>
</protein>
<gene>
    <name evidence="8" type="ORF">I6N95_10370</name>
</gene>
<keyword evidence="5" id="KW-0175">Coiled coil</keyword>
<evidence type="ECO:0000256" key="6">
    <source>
        <dbReference type="SAM" id="Phobius"/>
    </source>
</evidence>
<evidence type="ECO:0000256" key="4">
    <source>
        <dbReference type="ARBA" id="ARBA00023136"/>
    </source>
</evidence>
<comment type="caution">
    <text evidence="8">The sequence shown here is derived from an EMBL/GenBank/DDBJ whole genome shotgun (WGS) entry which is preliminary data.</text>
</comment>
<dbReference type="NCBIfam" id="TIGR03061">
    <property type="entry name" value="pip_yhgE_Nterm"/>
    <property type="match status" value="1"/>
</dbReference>
<name>A0A940PAG4_9ENTE</name>
<feature type="transmembrane region" description="Helical" evidence="6">
    <location>
        <begin position="810"/>
        <end position="828"/>
    </location>
</feature>
<dbReference type="InterPro" id="IPR051328">
    <property type="entry name" value="T7SS_ABC-Transporter"/>
</dbReference>
<sequence length="906" mass="99972">MKKSLKQTGELFKLDWQRIFHNKLTLLLIIALMIIPSLYAWFNIAALWDPYSNTKDISIAVFSEDKTVTVLDKEVNIGDQIVTSLKKNKTVGWRFVDSKAELDKGVKSGEFFGGIYLPENFSANLVSFIDGDIQKPEIKYSVNQKINAIAPKITDKGANTIKDTISKEFVGTVSETLLKTFNELGYDLDSNMASINKITSKVILLDDNLDKIDGYTKEVVELNKKMPEYKEKLEKANEFIKYIPEVNKMGDKLIEVNKLMPQIKESGKMILTLQEKIPEIENAGRQIKTIDEDFDDLVGIMTDAIGEAKKGVEIVEKAQTVLPDVQKLAETANQMIPEVSASIEEVQNALPEIAEGVGTGFQIISAIARDVQISSQKLAELLGDNELTPERKAEIKAALASLNSSLGALDQMISSTVGMLQQIQELTGSTDLQPIIDTLVGAQGRIPQLQGDIEYVIANIDGWSSAELQQHLTTISQEAGTLADALSTITPEAIKAKVAPLLAQLQELLGSAKNITGKVVDEQLITQLDTLLTNTTQTVTQAITFLEKYQAELPAVKQEIHTANEILNGNMTTIVSGINKAADLYQNDLPELATKLNKAATFVENDLPKIEADLTKTLEMVNQKMPQVEEALNTATTMIQDDWPNIRSGVHKAAGLIRKGQKDVDLKEIVKLLKSDANAESDFISNPVTIDQKDVYPVPNNGSASAPFYTALCLWVGAVLFSSIASTEFQLSDEQKKKYSKRQQFLARMGTYLVVGFFQALIVSVGNHWLLGTYAVSPLYSILFALLVGFTFMMMVYVLVAIFGNLGKGAAIIILVLSISGGGGNYPIQMSGKFFQFINPLLPFTHAVNLLREPVGGIYWPNAWKAIIILSLIMVGFFVLGVWIYPKLRPFFKKLNENLHEGKILH</sequence>
<dbReference type="GO" id="GO:0016020">
    <property type="term" value="C:membrane"/>
    <property type="evidence" value="ECO:0007669"/>
    <property type="project" value="UniProtKB-SubCell"/>
</dbReference>
<dbReference type="RefSeq" id="WP_209527330.1">
    <property type="nucleotide sequence ID" value="NZ_JAEEGA010000006.1"/>
</dbReference>
<dbReference type="EMBL" id="JAEEGA010000006">
    <property type="protein sequence ID" value="MBP1041409.1"/>
    <property type="molecule type" value="Genomic_DNA"/>
</dbReference>
<feature type="transmembrane region" description="Helical" evidence="6">
    <location>
        <begin position="863"/>
        <end position="885"/>
    </location>
</feature>
<evidence type="ECO:0000256" key="3">
    <source>
        <dbReference type="ARBA" id="ARBA00022989"/>
    </source>
</evidence>